<dbReference type="SMART" id="SM00116">
    <property type="entry name" value="CBS"/>
    <property type="match status" value="1"/>
</dbReference>
<evidence type="ECO:0000256" key="2">
    <source>
        <dbReference type="ARBA" id="ARBA00022448"/>
    </source>
</evidence>
<proteinExistence type="predicted"/>
<evidence type="ECO:0000256" key="3">
    <source>
        <dbReference type="ARBA" id="ARBA00022692"/>
    </source>
</evidence>
<feature type="transmembrane region" description="Helical" evidence="11">
    <location>
        <begin position="148"/>
        <end position="173"/>
    </location>
</feature>
<dbReference type="CDD" id="cd00400">
    <property type="entry name" value="Voltage_gated_ClC"/>
    <property type="match status" value="1"/>
</dbReference>
<dbReference type="Gene3D" id="3.10.580.10">
    <property type="entry name" value="CBS-domain"/>
    <property type="match status" value="1"/>
</dbReference>
<evidence type="ECO:0000256" key="1">
    <source>
        <dbReference type="ARBA" id="ARBA00004141"/>
    </source>
</evidence>
<dbReference type="InterPro" id="IPR046342">
    <property type="entry name" value="CBS_dom_sf"/>
</dbReference>
<keyword evidence="6 11" id="KW-0472">Membrane</keyword>
<evidence type="ECO:0000256" key="11">
    <source>
        <dbReference type="SAM" id="Phobius"/>
    </source>
</evidence>
<dbReference type="EMBL" id="WRPP01000001">
    <property type="protein sequence ID" value="MVU76339.1"/>
    <property type="molecule type" value="Genomic_DNA"/>
</dbReference>
<reference evidence="13 14" key="1">
    <citation type="submission" date="2019-12" db="EMBL/GenBank/DDBJ databases">
        <title>Nocardia sp. nov. ET3-3 isolated from soil.</title>
        <authorList>
            <person name="Kanchanasin P."/>
            <person name="Tanasupawat S."/>
            <person name="Yuki M."/>
            <person name="Kudo T."/>
        </authorList>
    </citation>
    <scope>NUCLEOTIDE SEQUENCE [LARGE SCALE GENOMIC DNA]</scope>
    <source>
        <strain evidence="13 14">ET3-3</strain>
    </source>
</reference>
<keyword evidence="4 11" id="KW-1133">Transmembrane helix</keyword>
<dbReference type="SUPFAM" id="SSF81340">
    <property type="entry name" value="Clc chloride channel"/>
    <property type="match status" value="1"/>
</dbReference>
<evidence type="ECO:0000256" key="5">
    <source>
        <dbReference type="ARBA" id="ARBA00023065"/>
    </source>
</evidence>
<feature type="transmembrane region" description="Helical" evidence="11">
    <location>
        <begin position="185"/>
        <end position="202"/>
    </location>
</feature>
<feature type="domain" description="CBS" evidence="12">
    <location>
        <begin position="501"/>
        <end position="563"/>
    </location>
</feature>
<keyword evidence="7" id="KW-0869">Chloride channel</keyword>
<dbReference type="GO" id="GO:0005254">
    <property type="term" value="F:chloride channel activity"/>
    <property type="evidence" value="ECO:0007669"/>
    <property type="project" value="UniProtKB-KW"/>
</dbReference>
<evidence type="ECO:0000256" key="7">
    <source>
        <dbReference type="ARBA" id="ARBA00023173"/>
    </source>
</evidence>
<dbReference type="GO" id="GO:0034707">
    <property type="term" value="C:chloride channel complex"/>
    <property type="evidence" value="ECO:0007669"/>
    <property type="project" value="UniProtKB-KW"/>
</dbReference>
<dbReference type="PANTHER" id="PTHR43427">
    <property type="entry name" value="CHLORIDE CHANNEL PROTEIN CLC-E"/>
    <property type="match status" value="1"/>
</dbReference>
<dbReference type="PROSITE" id="PS51371">
    <property type="entry name" value="CBS"/>
    <property type="match status" value="2"/>
</dbReference>
<evidence type="ECO:0000256" key="9">
    <source>
        <dbReference type="ARBA" id="ARBA00023303"/>
    </source>
</evidence>
<dbReference type="Pfam" id="PF00654">
    <property type="entry name" value="Voltage_CLC"/>
    <property type="match status" value="1"/>
</dbReference>
<dbReference type="PRINTS" id="PR00762">
    <property type="entry name" value="CLCHANNEL"/>
</dbReference>
<evidence type="ECO:0000256" key="10">
    <source>
        <dbReference type="PROSITE-ProRule" id="PRU00703"/>
    </source>
</evidence>
<dbReference type="CDD" id="cd02205">
    <property type="entry name" value="CBS_pair_SF"/>
    <property type="match status" value="1"/>
</dbReference>
<protein>
    <submittedName>
        <fullName evidence="13">CBS domain-containing protein</fullName>
    </submittedName>
</protein>
<keyword evidence="10" id="KW-0129">CBS domain</keyword>
<evidence type="ECO:0000259" key="12">
    <source>
        <dbReference type="PROSITE" id="PS51371"/>
    </source>
</evidence>
<feature type="transmembrane region" description="Helical" evidence="11">
    <location>
        <begin position="293"/>
        <end position="312"/>
    </location>
</feature>
<feature type="domain" description="CBS" evidence="12">
    <location>
        <begin position="434"/>
        <end position="499"/>
    </location>
</feature>
<organism evidence="13 14">
    <name type="scientific">Nocardia terrae</name>
    <dbReference type="NCBI Taxonomy" id="2675851"/>
    <lineage>
        <taxon>Bacteria</taxon>
        <taxon>Bacillati</taxon>
        <taxon>Actinomycetota</taxon>
        <taxon>Actinomycetes</taxon>
        <taxon>Mycobacteriales</taxon>
        <taxon>Nocardiaceae</taxon>
        <taxon>Nocardia</taxon>
    </lineage>
</organism>
<dbReference type="InterPro" id="IPR001807">
    <property type="entry name" value="ClC"/>
</dbReference>
<feature type="transmembrane region" description="Helical" evidence="11">
    <location>
        <begin position="381"/>
        <end position="400"/>
    </location>
</feature>
<feature type="transmembrane region" description="Helical" evidence="11">
    <location>
        <begin position="53"/>
        <end position="72"/>
    </location>
</feature>
<keyword evidence="2" id="KW-0813">Transport</keyword>
<dbReference type="SUPFAM" id="SSF54631">
    <property type="entry name" value="CBS-domain pair"/>
    <property type="match status" value="1"/>
</dbReference>
<evidence type="ECO:0000313" key="13">
    <source>
        <dbReference type="EMBL" id="MVU76339.1"/>
    </source>
</evidence>
<keyword evidence="8" id="KW-0868">Chloride</keyword>
<feature type="transmembrane region" description="Helical" evidence="11">
    <location>
        <begin position="214"/>
        <end position="239"/>
    </location>
</feature>
<evidence type="ECO:0000256" key="4">
    <source>
        <dbReference type="ARBA" id="ARBA00022989"/>
    </source>
</evidence>
<dbReference type="PANTHER" id="PTHR43427:SF6">
    <property type="entry name" value="CHLORIDE CHANNEL PROTEIN CLC-E"/>
    <property type="match status" value="1"/>
</dbReference>
<dbReference type="InterPro" id="IPR050368">
    <property type="entry name" value="ClC-type_chloride_channel"/>
</dbReference>
<name>A0A7K1UQA5_9NOCA</name>
<dbReference type="Proteomes" id="UP000466794">
    <property type="component" value="Unassembled WGS sequence"/>
</dbReference>
<evidence type="ECO:0000256" key="6">
    <source>
        <dbReference type="ARBA" id="ARBA00023136"/>
    </source>
</evidence>
<dbReference type="Gene3D" id="1.10.3080.10">
    <property type="entry name" value="Clc chloride channel"/>
    <property type="match status" value="1"/>
</dbReference>
<evidence type="ECO:0000313" key="14">
    <source>
        <dbReference type="Proteomes" id="UP000466794"/>
    </source>
</evidence>
<keyword evidence="3 11" id="KW-0812">Transmembrane</keyword>
<comment type="subcellular location">
    <subcellularLocation>
        <location evidence="1">Membrane</location>
        <topology evidence="1">Multi-pass membrane protein</topology>
    </subcellularLocation>
</comment>
<feature type="transmembrane region" description="Helical" evidence="11">
    <location>
        <begin position="343"/>
        <end position="361"/>
    </location>
</feature>
<evidence type="ECO:0000256" key="8">
    <source>
        <dbReference type="ARBA" id="ARBA00023214"/>
    </source>
</evidence>
<dbReference type="Pfam" id="PF00571">
    <property type="entry name" value="CBS"/>
    <property type="match status" value="2"/>
</dbReference>
<keyword evidence="5" id="KW-0406">Ion transport</keyword>
<gene>
    <name evidence="13" type="ORF">GPX89_03665</name>
</gene>
<keyword evidence="14" id="KW-1185">Reference proteome</keyword>
<feature type="transmembrane region" description="Helical" evidence="11">
    <location>
        <begin position="259"/>
        <end position="281"/>
    </location>
</feature>
<dbReference type="InterPro" id="IPR014743">
    <property type="entry name" value="Cl-channel_core"/>
</dbReference>
<dbReference type="AlphaFoldDB" id="A0A7K1UQA5"/>
<accession>A0A7K1UQA5</accession>
<keyword evidence="9" id="KW-0407">Ion channel</keyword>
<sequence>MLFIAALAVPIGALGAGAAWALSHLIAIITNLVWYQRFSTTTTGIGAGHHNPLLILGAPVLGGLIVGLMARYGSEKIRGHGMPETIEAILLGGSKVAPRVAVLKPVSAAVSIGSGGPFGAEGPIIMTGGALGSLLAQFLHLTADERKALLVSGASAGMAATFNTPFAALLLAVELLLFEWRPRSFVPVATAVSVAAVLRPALLGSGALFPAVGALHITALTCALCVVSGIASGLLAVVATRLVYASEDGFARLPVHWMWWPALGGLIIGVGGIFVPQALGVGYDVIGAELDGSIGLGLVVGILIVKTLIWSLSLGSGTSGGVLAPMFMIGGALGALEAHVFPAVGPGFWALIALAGVLGGVMRSPITGVVFAVELTHRFDALLPLIIGACTAYAVSVLVLKRSVLTEKIARRGYHLSREYDVDPLEILFVGEVMQDDVLAFSAQDTAGGALAAISGHHPDEVVDRRQMLYPILDDDRRLLGVVTRTALETVVHEDESDTPLGRLCVPAVVTHPEETLRAAAMTMAANDINRLPVVDRDNPDVVLGMVSLTMLLAGRVRDHHEEHAAQQFLRLPRMRSSRVEVGATA</sequence>
<dbReference type="InterPro" id="IPR000644">
    <property type="entry name" value="CBS_dom"/>
</dbReference>
<feature type="transmembrane region" description="Helical" evidence="11">
    <location>
        <begin position="318"/>
        <end position="336"/>
    </location>
</feature>
<comment type="caution">
    <text evidence="13">The sequence shown here is derived from an EMBL/GenBank/DDBJ whole genome shotgun (WGS) entry which is preliminary data.</text>
</comment>